<dbReference type="AlphaFoldDB" id="A0A1B2HC55"/>
<keyword evidence="1" id="KW-1133">Transmembrane helix</keyword>
<accession>A0A1B2HC55</accession>
<dbReference type="EMBL" id="CP016793">
    <property type="protein sequence ID" value="ANZ35311.1"/>
    <property type="molecule type" value="Genomic_DNA"/>
</dbReference>
<evidence type="ECO:0000256" key="1">
    <source>
        <dbReference type="SAM" id="Phobius"/>
    </source>
</evidence>
<evidence type="ECO:0000313" key="2">
    <source>
        <dbReference type="EMBL" id="ANZ35311.1"/>
    </source>
</evidence>
<gene>
    <name evidence="2" type="ORF">BBK82_03650</name>
</gene>
<keyword evidence="3" id="KW-1185">Reference proteome</keyword>
<feature type="transmembrane region" description="Helical" evidence="1">
    <location>
        <begin position="30"/>
        <end position="49"/>
    </location>
</feature>
<dbReference type="STRING" id="1586287.BBK82_03650"/>
<dbReference type="Proteomes" id="UP000093053">
    <property type="component" value="Chromosome"/>
</dbReference>
<organism evidence="2 3">
    <name type="scientific">Lentzea guizhouensis</name>
    <dbReference type="NCBI Taxonomy" id="1586287"/>
    <lineage>
        <taxon>Bacteria</taxon>
        <taxon>Bacillati</taxon>
        <taxon>Actinomycetota</taxon>
        <taxon>Actinomycetes</taxon>
        <taxon>Pseudonocardiales</taxon>
        <taxon>Pseudonocardiaceae</taxon>
        <taxon>Lentzea</taxon>
    </lineage>
</organism>
<keyword evidence="1" id="KW-0472">Membrane</keyword>
<keyword evidence="1" id="KW-0812">Transmembrane</keyword>
<name>A0A1B2HC55_9PSEU</name>
<dbReference type="KEGG" id="led:BBK82_03650"/>
<dbReference type="RefSeq" id="WP_065913727.1">
    <property type="nucleotide sequence ID" value="NZ_CP016793.1"/>
</dbReference>
<sequence length="64" mass="6715">MTRRLTAVVLAAVLLIGVLAQNYGLRAAVVSVAIVLGGVILAGLVARALTRASKRIKQIFDDLD</sequence>
<evidence type="ECO:0000313" key="3">
    <source>
        <dbReference type="Proteomes" id="UP000093053"/>
    </source>
</evidence>
<reference evidence="2 3" key="1">
    <citation type="submission" date="2016-07" db="EMBL/GenBank/DDBJ databases">
        <title>Complete genome sequence of the Lentzea guizhouensis DHS C013.</title>
        <authorList>
            <person name="Cao C."/>
        </authorList>
    </citation>
    <scope>NUCLEOTIDE SEQUENCE [LARGE SCALE GENOMIC DNA]</scope>
    <source>
        <strain evidence="2 3">DHS C013</strain>
    </source>
</reference>
<proteinExistence type="predicted"/>
<protein>
    <submittedName>
        <fullName evidence="2">Uncharacterized protein</fullName>
    </submittedName>
</protein>